<sequence length="1436" mass="163338">MNFLDKIGEKILDCVLAALGRQLGYLIRYKSNVDNLKTQVKELGEARDGVQHDVDSAVWNGMKIYADVERRLTESDDIIAVAEIILEDDRPAKITYCNGWCPNLMSRYQLSKRADKAASEAKNLKDEISTINSDRVGYHESTQVVETVTSNKGYEFFESRRSTITGVLEALKDPNITRIGIHGMGGVGKTMLVKEVLKQAEKGKLFDKYIFLVVSNDPDLKKIQTEIAEQLDLKFEKETELARRDQLRKRLKQENRLLIILDDIWKHLDLEALGIFSFGDDNKGCKLLLTSRFYKVVCNDMDTQRQFEVKVFLNNEARNLFEKIVGDLAKTSEIKPTMLQIGEECAGLPIAITTVANALKNQKNPRIWKDFLNQLKMSRPREIEGMNEKVYKSIKMSYEFLKSNEAKSLLLLCSLHGEDDDIEVEDLLRYGVGLGLFDNVDTTIEGARCRVHLLVERLKDSSLLLDGDDNGTVKMHDVIRDVVINIAADEKHMFTIRTANELQTRCKRKDTVAISLPYINDDLDLPNQFECSKLELLLLFDQEVNSRIPDSFFEGLKNLKVLKLSESWCGVLPSSLSSLKNLQTLCLVGEVQNAIIIGELKNLKALSLSLSDTGRLPKQIGQLTHLQLLDLRGYSSLKFIPPNVLSNLKSLEELYLPNYVEWEIEAQSTERINAMVSELDHLSHLTKLHICIENAEIPPNAMVFERLESYRISIGRACIIDKTLETSRILYLNTSFQSDCGYKVLFKKCETLILDGRKVVKNNLYELDSEGFQSLKHLKVIHNDEIQYIFKSMGVHDSVFPSLESITLLNVNNLEQICYTRLATKTFCNLRVVNVSNCCKLEFIFSSSMVGCFSHLQEMNIEDCEIMSAIVAIEREEEIEVSSDDGIMLANLQSLKLRKLFKLKGFLSVVDSHVLFNGKVFFLNLEKLEINGMDSMKMIWPNQLISDFFGKLETLTVSGCTNLTNIIPPNMLRTLRNLKELKIYDCDSLEEVFEIQGTNNVEESRDIAAAEFISLKLRNLEKVKHVWSMDSQGIITFAKLRTIEINGCSSLKSVFPTSVGRALMQLEELKIKDCATVEEIVAKEKGIETTTLFVFPQLTTLELQNLPELKSFYGGKHISEWPLLNYLHIFKCNKLKIIIVSKKASVKETNGVGHHASLILQPLFFVEKVFFPNLEKLEINGMDSMKMIWPNQLISDFFGKLETLTVSSCTNLTNIVPPNMLRTLRNLKELEIYDCDSLEEVFEIQGTNNVEESRDIAAVELISLKLRYLGKVKHVWSMDPQGIITFAKLHTIEIDSCFSLKSVFPTSVARALMQLEELKIKDCATVEEIVSKEEGIETITLFVFPQLTTLELQNLPELKSFYGGKHISEWPLLNYLQIFKCDKLKIFGSNMSSIQETNGLAHHANLIQQRLFSIEKGLRTISSVMSIFTFLEIYGF</sequence>
<comment type="caution">
    <text evidence="7">The sequence shown here is derived from an EMBL/GenBank/DDBJ whole genome shotgun (WGS) entry which is preliminary data.</text>
</comment>
<dbReference type="SUPFAM" id="SSF52540">
    <property type="entry name" value="P-loop containing nucleoside triphosphate hydrolases"/>
    <property type="match status" value="1"/>
</dbReference>
<accession>A0AAW2D6A1</accession>
<dbReference type="InterPro" id="IPR042197">
    <property type="entry name" value="Apaf_helical"/>
</dbReference>
<dbReference type="GO" id="GO:0043531">
    <property type="term" value="F:ADP binding"/>
    <property type="evidence" value="ECO:0007669"/>
    <property type="project" value="InterPro"/>
</dbReference>
<dbReference type="InterPro" id="IPR050905">
    <property type="entry name" value="Plant_NBS-LRR"/>
</dbReference>
<dbReference type="GO" id="GO:0005524">
    <property type="term" value="F:ATP binding"/>
    <property type="evidence" value="ECO:0007669"/>
    <property type="project" value="UniProtKB-KW"/>
</dbReference>
<dbReference type="Gene3D" id="3.80.10.10">
    <property type="entry name" value="Ribonuclease Inhibitor"/>
    <property type="match status" value="6"/>
</dbReference>
<dbReference type="InterPro" id="IPR002182">
    <property type="entry name" value="NB-ARC"/>
</dbReference>
<dbReference type="EMBL" id="JAZDWU010000004">
    <property type="protein sequence ID" value="KAL0005342.1"/>
    <property type="molecule type" value="Genomic_DNA"/>
</dbReference>
<evidence type="ECO:0000259" key="6">
    <source>
        <dbReference type="SMART" id="SM00382"/>
    </source>
</evidence>
<dbReference type="InterPro" id="IPR032675">
    <property type="entry name" value="LRR_dom_sf"/>
</dbReference>
<dbReference type="InterPro" id="IPR057135">
    <property type="entry name" value="At4g27190-like_LRR"/>
</dbReference>
<dbReference type="FunFam" id="3.40.50.300:FF:001091">
    <property type="entry name" value="Probable disease resistance protein At1g61300"/>
    <property type="match status" value="1"/>
</dbReference>
<evidence type="ECO:0000313" key="8">
    <source>
        <dbReference type="Proteomes" id="UP001459277"/>
    </source>
</evidence>
<evidence type="ECO:0000256" key="4">
    <source>
        <dbReference type="ARBA" id="ARBA00022840"/>
    </source>
</evidence>
<proteinExistence type="inferred from homology"/>
<dbReference type="PANTHER" id="PTHR33463:SF198">
    <property type="entry name" value="RPP4C3"/>
    <property type="match status" value="1"/>
</dbReference>
<evidence type="ECO:0000256" key="2">
    <source>
        <dbReference type="ARBA" id="ARBA00022741"/>
    </source>
</evidence>
<dbReference type="PRINTS" id="PR00364">
    <property type="entry name" value="DISEASERSIST"/>
</dbReference>
<dbReference type="PANTHER" id="PTHR33463">
    <property type="entry name" value="NB-ARC DOMAIN-CONTAINING PROTEIN-RELATED"/>
    <property type="match status" value="1"/>
</dbReference>
<feature type="domain" description="AAA+ ATPase" evidence="6">
    <location>
        <begin position="175"/>
        <end position="313"/>
    </location>
</feature>
<keyword evidence="8" id="KW-1185">Reference proteome</keyword>
<reference evidence="7 8" key="1">
    <citation type="submission" date="2024-01" db="EMBL/GenBank/DDBJ databases">
        <title>A telomere-to-telomere, gap-free genome of sweet tea (Lithocarpus litseifolius).</title>
        <authorList>
            <person name="Zhou J."/>
        </authorList>
    </citation>
    <scope>NUCLEOTIDE SEQUENCE [LARGE SCALE GENOMIC DNA]</scope>
    <source>
        <strain evidence="7">Zhou-2022a</strain>
        <tissue evidence="7">Leaf</tissue>
    </source>
</reference>
<keyword evidence="3" id="KW-0611">Plant defense</keyword>
<comment type="similarity">
    <text evidence="1">Belongs to the disease resistance NB-LRR family.</text>
</comment>
<evidence type="ECO:0000256" key="1">
    <source>
        <dbReference type="ARBA" id="ARBA00008894"/>
    </source>
</evidence>
<dbReference type="GO" id="GO:0006952">
    <property type="term" value="P:defense response"/>
    <property type="evidence" value="ECO:0007669"/>
    <property type="project" value="UniProtKB-KW"/>
</dbReference>
<dbReference type="InterPro" id="IPR027417">
    <property type="entry name" value="P-loop_NTPase"/>
</dbReference>
<keyword evidence="5" id="KW-0175">Coiled coil</keyword>
<keyword evidence="2" id="KW-0547">Nucleotide-binding</keyword>
<dbReference type="SMART" id="SM00382">
    <property type="entry name" value="AAA"/>
    <property type="match status" value="1"/>
</dbReference>
<dbReference type="Proteomes" id="UP001459277">
    <property type="component" value="Unassembled WGS sequence"/>
</dbReference>
<name>A0AAW2D6A1_9ROSI</name>
<organism evidence="7 8">
    <name type="scientific">Lithocarpus litseifolius</name>
    <dbReference type="NCBI Taxonomy" id="425828"/>
    <lineage>
        <taxon>Eukaryota</taxon>
        <taxon>Viridiplantae</taxon>
        <taxon>Streptophyta</taxon>
        <taxon>Embryophyta</taxon>
        <taxon>Tracheophyta</taxon>
        <taxon>Spermatophyta</taxon>
        <taxon>Magnoliopsida</taxon>
        <taxon>eudicotyledons</taxon>
        <taxon>Gunneridae</taxon>
        <taxon>Pentapetalae</taxon>
        <taxon>rosids</taxon>
        <taxon>fabids</taxon>
        <taxon>Fagales</taxon>
        <taxon>Fagaceae</taxon>
        <taxon>Lithocarpus</taxon>
    </lineage>
</organism>
<keyword evidence="4" id="KW-0067">ATP-binding</keyword>
<protein>
    <recommendedName>
        <fullName evidence="6">AAA+ ATPase domain-containing protein</fullName>
    </recommendedName>
</protein>
<dbReference type="SUPFAM" id="SSF52047">
    <property type="entry name" value="RNI-like"/>
    <property type="match status" value="2"/>
</dbReference>
<evidence type="ECO:0000256" key="3">
    <source>
        <dbReference type="ARBA" id="ARBA00022821"/>
    </source>
</evidence>
<dbReference type="Pfam" id="PF23247">
    <property type="entry name" value="LRR_RPS2"/>
    <property type="match status" value="3"/>
</dbReference>
<dbReference type="Gene3D" id="3.40.50.300">
    <property type="entry name" value="P-loop containing nucleotide triphosphate hydrolases"/>
    <property type="match status" value="1"/>
</dbReference>
<evidence type="ECO:0000313" key="7">
    <source>
        <dbReference type="EMBL" id="KAL0005342.1"/>
    </source>
</evidence>
<gene>
    <name evidence="7" type="ORF">SO802_012903</name>
</gene>
<dbReference type="InterPro" id="IPR003593">
    <property type="entry name" value="AAA+_ATPase"/>
</dbReference>
<feature type="coiled-coil region" evidence="5">
    <location>
        <begin position="107"/>
        <end position="134"/>
    </location>
</feature>
<dbReference type="Gene3D" id="1.10.8.430">
    <property type="entry name" value="Helical domain of apoptotic protease-activating factors"/>
    <property type="match status" value="1"/>
</dbReference>
<evidence type="ECO:0000256" key="5">
    <source>
        <dbReference type="SAM" id="Coils"/>
    </source>
</evidence>
<dbReference type="Pfam" id="PF00931">
    <property type="entry name" value="NB-ARC"/>
    <property type="match status" value="1"/>
</dbReference>
<dbReference type="SUPFAM" id="SSF52058">
    <property type="entry name" value="L domain-like"/>
    <property type="match status" value="1"/>
</dbReference>